<evidence type="ECO:0000256" key="8">
    <source>
        <dbReference type="ARBA" id="ARBA00046341"/>
    </source>
</evidence>
<dbReference type="GO" id="GO:0016567">
    <property type="term" value="P:protein ubiquitination"/>
    <property type="evidence" value="ECO:0007669"/>
    <property type="project" value="UniProtKB-UniRule"/>
</dbReference>
<evidence type="ECO:0000256" key="11">
    <source>
        <dbReference type="SAM" id="MobiDB-lite"/>
    </source>
</evidence>
<dbReference type="EC" id="2.3.2.27" evidence="10"/>
<dbReference type="GO" id="GO:0061630">
    <property type="term" value="F:ubiquitin protein ligase activity"/>
    <property type="evidence" value="ECO:0007669"/>
    <property type="project" value="UniProtKB-UniRule"/>
</dbReference>
<dbReference type="Proteomes" id="UP001152320">
    <property type="component" value="Chromosome 3"/>
</dbReference>
<feature type="domain" description="UBR-type" evidence="12">
    <location>
        <begin position="100"/>
        <end position="171"/>
    </location>
</feature>
<keyword evidence="7 10" id="KW-0862">Zinc</keyword>
<evidence type="ECO:0000256" key="10">
    <source>
        <dbReference type="RuleBase" id="RU366018"/>
    </source>
</evidence>
<evidence type="ECO:0000313" key="13">
    <source>
        <dbReference type="EMBL" id="KAJ8044378.1"/>
    </source>
</evidence>
<keyword evidence="14" id="KW-1185">Reference proteome</keyword>
<keyword evidence="5 10" id="KW-0863">Zinc-finger</keyword>
<organism evidence="13 14">
    <name type="scientific">Holothuria leucospilota</name>
    <name type="common">Black long sea cucumber</name>
    <name type="synonym">Mertensiothuria leucospilota</name>
    <dbReference type="NCBI Taxonomy" id="206669"/>
    <lineage>
        <taxon>Eukaryota</taxon>
        <taxon>Metazoa</taxon>
        <taxon>Echinodermata</taxon>
        <taxon>Eleutherozoa</taxon>
        <taxon>Echinozoa</taxon>
        <taxon>Holothuroidea</taxon>
        <taxon>Aspidochirotacea</taxon>
        <taxon>Aspidochirotida</taxon>
        <taxon>Holothuriidae</taxon>
        <taxon>Holothuria</taxon>
    </lineage>
</organism>
<dbReference type="EMBL" id="JAIZAY010000003">
    <property type="protein sequence ID" value="KAJ8044378.1"/>
    <property type="molecule type" value="Genomic_DNA"/>
</dbReference>
<dbReference type="InterPro" id="IPR036390">
    <property type="entry name" value="WH_DNA-bd_sf"/>
</dbReference>
<dbReference type="SMART" id="SM00396">
    <property type="entry name" value="ZnF_UBR1"/>
    <property type="match status" value="1"/>
</dbReference>
<feature type="region of interest" description="Disordered" evidence="11">
    <location>
        <begin position="1257"/>
        <end position="1313"/>
    </location>
</feature>
<comment type="similarity">
    <text evidence="8 10">Belongs to the E3 ubiquitin-protein ligase UBR1-like family.</text>
</comment>
<evidence type="ECO:0000256" key="3">
    <source>
        <dbReference type="ARBA" id="ARBA00022679"/>
    </source>
</evidence>
<keyword evidence="6 10" id="KW-0833">Ubl conjugation pathway</keyword>
<evidence type="ECO:0000256" key="7">
    <source>
        <dbReference type="ARBA" id="ARBA00022833"/>
    </source>
</evidence>
<dbReference type="Pfam" id="PF22960">
    <property type="entry name" value="WHD_UBR1"/>
    <property type="match status" value="1"/>
</dbReference>
<evidence type="ECO:0000313" key="14">
    <source>
        <dbReference type="Proteomes" id="UP001152320"/>
    </source>
</evidence>
<comment type="function">
    <text evidence="10">Ubiquitin ligase protein which is a component of the N-end rule pathway. Recognizes and binds to proteins bearing specific N-terminal residues that are destabilizing according to the N-end rule, leading to their ubiquitination and subsequent degradation.</text>
</comment>
<comment type="caution">
    <text evidence="13">The sequence shown here is derived from an EMBL/GenBank/DDBJ whole genome shotgun (WGS) entry which is preliminary data.</text>
</comment>
<evidence type="ECO:0000256" key="1">
    <source>
        <dbReference type="ARBA" id="ARBA00000900"/>
    </source>
</evidence>
<name>A0A9Q1CGM3_HOLLE</name>
<dbReference type="GO" id="GO:0008270">
    <property type="term" value="F:zinc ion binding"/>
    <property type="evidence" value="ECO:0007669"/>
    <property type="project" value="UniProtKB-UniRule"/>
</dbReference>
<dbReference type="FunFam" id="2.10.110.30:FF:000001">
    <property type="entry name" value="E3 ubiquitin-protein ligase UBR2 isoform 1"/>
    <property type="match status" value="1"/>
</dbReference>
<dbReference type="Pfam" id="PF02617">
    <property type="entry name" value="ClpS"/>
    <property type="match status" value="1"/>
</dbReference>
<dbReference type="SUPFAM" id="SSF46785">
    <property type="entry name" value="Winged helix' DNA-binding domain"/>
    <property type="match status" value="1"/>
</dbReference>
<dbReference type="FunFam" id="3.30.1390.10:FF:000003">
    <property type="entry name" value="E3 ubiquitin-protein ligase UBR2 isoform X1"/>
    <property type="match status" value="1"/>
</dbReference>
<proteinExistence type="inferred from homology"/>
<keyword evidence="3 10" id="KW-0808">Transferase</keyword>
<dbReference type="PROSITE" id="PS51157">
    <property type="entry name" value="ZF_UBR"/>
    <property type="match status" value="1"/>
</dbReference>
<gene>
    <name evidence="13" type="ORF">HOLleu_07110</name>
</gene>
<accession>A0A9Q1CGM3</accession>
<evidence type="ECO:0000256" key="2">
    <source>
        <dbReference type="ARBA" id="ARBA00004906"/>
    </source>
</evidence>
<dbReference type="Gene3D" id="1.10.10.2670">
    <property type="entry name" value="E3 ubiquitin-protein ligase"/>
    <property type="match status" value="1"/>
</dbReference>
<dbReference type="GO" id="GO:0005737">
    <property type="term" value="C:cytoplasm"/>
    <property type="evidence" value="ECO:0007669"/>
    <property type="project" value="TreeGrafter"/>
</dbReference>
<dbReference type="Gene3D" id="3.30.1390.10">
    <property type="match status" value="1"/>
</dbReference>
<dbReference type="PANTHER" id="PTHR21497">
    <property type="entry name" value="UBIQUITIN LIGASE E3 ALPHA-RELATED"/>
    <property type="match status" value="1"/>
</dbReference>
<feature type="zinc finger region" description="UBR-type" evidence="9">
    <location>
        <begin position="100"/>
        <end position="171"/>
    </location>
</feature>
<evidence type="ECO:0000259" key="12">
    <source>
        <dbReference type="PROSITE" id="PS51157"/>
    </source>
</evidence>
<dbReference type="InterPro" id="IPR042065">
    <property type="entry name" value="E3_ELL-like"/>
</dbReference>
<evidence type="ECO:0000256" key="5">
    <source>
        <dbReference type="ARBA" id="ARBA00022771"/>
    </source>
</evidence>
<dbReference type="InterPro" id="IPR003126">
    <property type="entry name" value="Znf_UBR"/>
</dbReference>
<comment type="pathway">
    <text evidence="2 10">Protein modification; protein ubiquitination.</text>
</comment>
<keyword evidence="4 10" id="KW-0479">Metal-binding</keyword>
<evidence type="ECO:0000256" key="6">
    <source>
        <dbReference type="ARBA" id="ARBA00022786"/>
    </source>
</evidence>
<protein>
    <recommendedName>
        <fullName evidence="10">E3 ubiquitin-protein ligase</fullName>
        <ecNumber evidence="10">2.3.2.27</ecNumber>
    </recommendedName>
</protein>
<dbReference type="InterPro" id="IPR055194">
    <property type="entry name" value="UBR1-like_WH"/>
</dbReference>
<evidence type="ECO:0000256" key="9">
    <source>
        <dbReference type="PROSITE-ProRule" id="PRU00508"/>
    </source>
</evidence>
<dbReference type="OrthoDB" id="26387at2759"/>
<dbReference type="Gene3D" id="2.10.110.30">
    <property type="match status" value="1"/>
</dbReference>
<dbReference type="InterPro" id="IPR039164">
    <property type="entry name" value="UBR1-like"/>
</dbReference>
<dbReference type="PANTHER" id="PTHR21497:SF24">
    <property type="entry name" value="E3 UBIQUITIN-PROTEIN LIGASE UBR1"/>
    <property type="match status" value="1"/>
</dbReference>
<sequence>MASVPTPSDEREHRLLETLKNPAVIAQQWSQCTEFNALKTQIYSLYKEAVPYAFKTCQLSQEEEEQKFKTLLLSPLEWYIFGEDPEQAIEELKKNDNPPQLCGHVFKSGEPNYSCRDCALDPTCVLCIDCFQRSGHKKHRYKMNTSGGGGYCDCGDVEAWTSDPACEKHQVSSQQDQDPLADFSEELIQRASFVIQILLNYCNQIINSDQQEVLPEELRPETMDDSYCTMLFNDEVHTYDQVIEALRRAVNRQAKEALELATIVDKEGRTSVRNAAYRECEQARGVIVQHTSRQNQKPLKVLVMHSSVVAHQTFALKLMEWFMKISSSLDGLRHLVCQKLMLKAEGSQHSIIELSMFVDSKLWKAARTQWHELFMSTMLLDANFKKEFGVLLTKHYKRIQWDFAQDDHDHSFSVTAITVQVYTVPTMGLMLVKEHSLLKVISQAFLDCTADSRDAGGKYVFSRGRDSPTLRRIMYSLTDLRYVLSNKPTSWDATLREKTMEGLEAFLELLKAMHGMDSVVRAVGHHIEYDPDWETGIQLHMHMKLCINLFLDWCTSDRTLLIRSYRATMRIYRQTFARMAEVGVTFAGHTTTCFRYEVSHRPVSVHYALSRFLAGLQLGLGKFNLSYLKEGLLIPMEALQPIELIEEPLRVQVLVAELHAGMWRRNGYSLVNQTFFYKNVKCREEMYDRDIQMLQAGAALMEPDDFLLCALNRFELIRFLEISGGEGSHAEMQEILGAKVQVMEEFLHLLIIILCERYVMGVGEVAETDGLRREVLHLLCIHTMAHSELVKNLPENHQHETGVEEVIPSIANYKKPTKVTEKGKYELKKECLKEYSPYYYHYTRSEQSKSEEQHRQRLEREGIRDNGSLYIPQLPPRLCPNFKSLIKLLDCKMFISLLKVIFHRAIVSKGRLWSEDLFQKALYLVGLALLEEERSLEEDNPLRFTDRASRGDKSLLKLLQGMVDNPKVKSSTELLNWIFKKFDEIRKRKGTVALDKDSALPVEEIITKDTTKEEEERKLKAEMAQKRREHLMAQMSAMQKSFIRDNPELFEAAEVDDLIRDRTGSIGSMDTGDGDVSVLDGRRVPETVHAIGPNKTASVFHEPQTVTCILCQEEERVSFSGKAMVYSTFVQSSSVLSNSRERFIEDSGSFDPLFSHWDLFWGCHARTCGHVMHATCWQGFFEALVHRERRRVSRFRGELNYDISKNQFLCPLCETLSNTVLPILPPLVTNGTVPDGNPIGMEDWLKSLDSTLQAHQLIPTDEEESSKKETKNPPPSSRERRRVNSEGGGTSEEVEMSEPSTEGDPVDPPPSSLHLPTLLFPSAYWEERHSEEFFKLFSLKKPCDGEPISGTLQEMLKIFSQAAYTIGLKVMPDESNERIPVLSWNVCAYTIQSTEIMLRVEEKPLFGSLPSRQVRIPLFSPFAQL</sequence>
<evidence type="ECO:0000256" key="4">
    <source>
        <dbReference type="ARBA" id="ARBA00022723"/>
    </source>
</evidence>
<dbReference type="GO" id="GO:0000151">
    <property type="term" value="C:ubiquitin ligase complex"/>
    <property type="evidence" value="ECO:0007669"/>
    <property type="project" value="TreeGrafter"/>
</dbReference>
<dbReference type="InterPro" id="IPR014719">
    <property type="entry name" value="Ribosomal_bL12_C/ClpS-like"/>
</dbReference>
<comment type="catalytic activity">
    <reaction evidence="1 10">
        <text>S-ubiquitinyl-[E2 ubiquitin-conjugating enzyme]-L-cysteine + [acceptor protein]-L-lysine = [E2 ubiquitin-conjugating enzyme]-L-cysteine + N(6)-ubiquitinyl-[acceptor protein]-L-lysine.</text>
        <dbReference type="EC" id="2.3.2.27"/>
    </reaction>
</comment>
<dbReference type="SUPFAM" id="SSF54736">
    <property type="entry name" value="ClpS-like"/>
    <property type="match status" value="1"/>
</dbReference>
<dbReference type="GO" id="GO:0071596">
    <property type="term" value="P:ubiquitin-dependent protein catabolic process via the N-end rule pathway"/>
    <property type="evidence" value="ECO:0007669"/>
    <property type="project" value="UniProtKB-UniRule"/>
</dbReference>
<dbReference type="InterPro" id="IPR003769">
    <property type="entry name" value="ClpS_core"/>
</dbReference>
<dbReference type="Pfam" id="PF02207">
    <property type="entry name" value="zf-UBR"/>
    <property type="match status" value="1"/>
</dbReference>
<reference evidence="13" key="1">
    <citation type="submission" date="2021-10" db="EMBL/GenBank/DDBJ databases">
        <title>Tropical sea cucumber genome reveals ecological adaptation and Cuvierian tubules defense mechanism.</title>
        <authorList>
            <person name="Chen T."/>
        </authorList>
    </citation>
    <scope>NUCLEOTIDE SEQUENCE</scope>
    <source>
        <strain evidence="13">Nanhai2018</strain>
        <tissue evidence="13">Muscle</tissue>
    </source>
</reference>